<dbReference type="InterPro" id="IPR002818">
    <property type="entry name" value="DJ-1/PfpI"/>
</dbReference>
<accession>A0A6L8W9U9</accession>
<evidence type="ECO:0000313" key="6">
    <source>
        <dbReference type="Proteomes" id="UP000476030"/>
    </source>
</evidence>
<sequence length="339" mass="38157">MFRNEVLYAQDIYRNETRSLRHLTLLNEEVWQVGFILVSDFSFVGFSSAIEPLRMVNRISRRTIYSWKCYSLEGNAVTASNGINLNVDGALSDIDKLSTVIVIGGNELNRQSHPELLNKLKYLVSHGVAVGAVCTGSQILAKAGLLNGYKCTVHWEIMDSLIEEFPDLDVTGNLYEVDRNRFTCAGGTSALDMMISLIMIQNNREIASQVADMLILQRIREGNESQRMPIRGRIGIRHPKLLAAISLMESSLEEPLTCRKLADQVNISIRQLDRLFRRYLSTSPAQYYLGLRLSKARFLLVQSSMSVIEVALACGFTSASHFSKCYRQKFSCAPSEERV</sequence>
<dbReference type="EMBL" id="WTUW01000002">
    <property type="protein sequence ID" value="MZR31479.1"/>
    <property type="molecule type" value="Genomic_DNA"/>
</dbReference>
<dbReference type="InterPro" id="IPR052158">
    <property type="entry name" value="INH-QAR"/>
</dbReference>
<dbReference type="PANTHER" id="PTHR43130:SF3">
    <property type="entry name" value="HTH-TYPE TRANSCRIPTIONAL REGULATOR RV1931C"/>
    <property type="match status" value="1"/>
</dbReference>
<dbReference type="PROSITE" id="PS01124">
    <property type="entry name" value="HTH_ARAC_FAMILY_2"/>
    <property type="match status" value="1"/>
</dbReference>
<evidence type="ECO:0000256" key="1">
    <source>
        <dbReference type="ARBA" id="ARBA00023015"/>
    </source>
</evidence>
<dbReference type="Proteomes" id="UP000476030">
    <property type="component" value="Unassembled WGS sequence"/>
</dbReference>
<evidence type="ECO:0000256" key="3">
    <source>
        <dbReference type="ARBA" id="ARBA00023163"/>
    </source>
</evidence>
<dbReference type="Gene3D" id="1.10.10.60">
    <property type="entry name" value="Homeodomain-like"/>
    <property type="match status" value="1"/>
</dbReference>
<dbReference type="InterPro" id="IPR029062">
    <property type="entry name" value="Class_I_gatase-like"/>
</dbReference>
<name>A0A6L8W9U9_9PROT</name>
<dbReference type="GO" id="GO:0003700">
    <property type="term" value="F:DNA-binding transcription factor activity"/>
    <property type="evidence" value="ECO:0007669"/>
    <property type="project" value="InterPro"/>
</dbReference>
<feature type="domain" description="HTH araC/xylS-type" evidence="4">
    <location>
        <begin position="242"/>
        <end position="339"/>
    </location>
</feature>
<evidence type="ECO:0000259" key="4">
    <source>
        <dbReference type="PROSITE" id="PS01124"/>
    </source>
</evidence>
<dbReference type="SMART" id="SM00342">
    <property type="entry name" value="HTH_ARAC"/>
    <property type="match status" value="1"/>
</dbReference>
<organism evidence="5 6">
    <name type="scientific">Sneathiella litorea</name>
    <dbReference type="NCBI Taxonomy" id="2606216"/>
    <lineage>
        <taxon>Bacteria</taxon>
        <taxon>Pseudomonadati</taxon>
        <taxon>Pseudomonadota</taxon>
        <taxon>Alphaproteobacteria</taxon>
        <taxon>Sneathiellales</taxon>
        <taxon>Sneathiellaceae</taxon>
        <taxon>Sneathiella</taxon>
    </lineage>
</organism>
<evidence type="ECO:0000256" key="2">
    <source>
        <dbReference type="ARBA" id="ARBA00023125"/>
    </source>
</evidence>
<dbReference type="GO" id="GO:0043565">
    <property type="term" value="F:sequence-specific DNA binding"/>
    <property type="evidence" value="ECO:0007669"/>
    <property type="project" value="InterPro"/>
</dbReference>
<evidence type="ECO:0000313" key="5">
    <source>
        <dbReference type="EMBL" id="MZR31479.1"/>
    </source>
</evidence>
<gene>
    <name evidence="5" type="ORF">GQE98_12635</name>
</gene>
<dbReference type="InterPro" id="IPR020449">
    <property type="entry name" value="Tscrpt_reg_AraC-type_HTH"/>
</dbReference>
<dbReference type="Pfam" id="PF12833">
    <property type="entry name" value="HTH_18"/>
    <property type="match status" value="1"/>
</dbReference>
<dbReference type="AlphaFoldDB" id="A0A6L8W9U9"/>
<reference evidence="5 6" key="1">
    <citation type="submission" date="2019-12" db="EMBL/GenBank/DDBJ databases">
        <title>Snethiella sp. nov. sp. isolated from sea sand.</title>
        <authorList>
            <person name="Kim J."/>
            <person name="Jeong S.E."/>
            <person name="Jung H.S."/>
            <person name="Jeon C.O."/>
        </authorList>
    </citation>
    <scope>NUCLEOTIDE SEQUENCE [LARGE SCALE GENOMIC DNA]</scope>
    <source>
        <strain evidence="5 6">DP05</strain>
    </source>
</reference>
<keyword evidence="6" id="KW-1185">Reference proteome</keyword>
<dbReference type="PROSITE" id="PS00041">
    <property type="entry name" value="HTH_ARAC_FAMILY_1"/>
    <property type="match status" value="1"/>
</dbReference>
<keyword evidence="3" id="KW-0804">Transcription</keyword>
<dbReference type="SUPFAM" id="SSF52317">
    <property type="entry name" value="Class I glutamine amidotransferase-like"/>
    <property type="match status" value="1"/>
</dbReference>
<dbReference type="InterPro" id="IPR018060">
    <property type="entry name" value="HTH_AraC"/>
</dbReference>
<dbReference type="RefSeq" id="WP_161315981.1">
    <property type="nucleotide sequence ID" value="NZ_WTUW01000002.1"/>
</dbReference>
<dbReference type="InterPro" id="IPR009057">
    <property type="entry name" value="Homeodomain-like_sf"/>
</dbReference>
<dbReference type="InterPro" id="IPR018062">
    <property type="entry name" value="HTH_AraC-typ_CS"/>
</dbReference>
<protein>
    <submittedName>
        <fullName evidence="5">Helix-turn-helix domain-containing protein</fullName>
    </submittedName>
</protein>
<keyword evidence="2" id="KW-0238">DNA-binding</keyword>
<comment type="caution">
    <text evidence="5">The sequence shown here is derived from an EMBL/GenBank/DDBJ whole genome shotgun (WGS) entry which is preliminary data.</text>
</comment>
<proteinExistence type="predicted"/>
<dbReference type="CDD" id="cd03136">
    <property type="entry name" value="GATase1_AraC_ArgR_like"/>
    <property type="match status" value="1"/>
</dbReference>
<dbReference type="Pfam" id="PF01965">
    <property type="entry name" value="DJ-1_PfpI"/>
    <property type="match status" value="1"/>
</dbReference>
<dbReference type="SUPFAM" id="SSF46689">
    <property type="entry name" value="Homeodomain-like"/>
    <property type="match status" value="2"/>
</dbReference>
<dbReference type="Gene3D" id="3.40.50.880">
    <property type="match status" value="1"/>
</dbReference>
<dbReference type="PRINTS" id="PR00032">
    <property type="entry name" value="HTHARAC"/>
</dbReference>
<keyword evidence="1" id="KW-0805">Transcription regulation</keyword>
<dbReference type="PANTHER" id="PTHR43130">
    <property type="entry name" value="ARAC-FAMILY TRANSCRIPTIONAL REGULATOR"/>
    <property type="match status" value="1"/>
</dbReference>